<evidence type="ECO:0000259" key="4">
    <source>
        <dbReference type="Pfam" id="PF03816"/>
    </source>
</evidence>
<dbReference type="Pfam" id="PF03816">
    <property type="entry name" value="LytR_cpsA_psr"/>
    <property type="match status" value="1"/>
</dbReference>
<dbReference type="EMBL" id="JARYTV010000008">
    <property type="protein sequence ID" value="MDH7960511.1"/>
    <property type="molecule type" value="Genomic_DNA"/>
</dbReference>
<accession>A0AA43PIS3</accession>
<dbReference type="PANTHER" id="PTHR33392">
    <property type="entry name" value="POLYISOPRENYL-TEICHOIC ACID--PEPTIDOGLYCAN TEICHOIC ACID TRANSFERASE TAGU"/>
    <property type="match status" value="1"/>
</dbReference>
<evidence type="ECO:0000313" key="5">
    <source>
        <dbReference type="EMBL" id="MDH7960511.1"/>
    </source>
</evidence>
<comment type="similarity">
    <text evidence="1">Belongs to the LytR/CpsA/Psr (LCP) family.</text>
</comment>
<evidence type="ECO:0000313" key="6">
    <source>
        <dbReference type="Proteomes" id="UP001157396"/>
    </source>
</evidence>
<feature type="chain" id="PRO_5041205360" evidence="3">
    <location>
        <begin position="22"/>
        <end position="458"/>
    </location>
</feature>
<feature type="signal peptide" evidence="3">
    <location>
        <begin position="1"/>
        <end position="21"/>
    </location>
</feature>
<keyword evidence="3" id="KW-0732">Signal</keyword>
<sequence>MKLWKKSLLMIVGIIALTAGAATVYVSTVLDSTTKAFSKTYAEVGNTDAGKIIKATEPLTILLMGVDTGGADRGGATSWDGNSDSQIVMTLNPKTNTTTMVSLERDVMSNILDNKGNTVSTQKMNAAYPMGYNAGGLKTGVQYAMKTIGEQAGINVDNFLMINFDGLINLVNDVGGIDIDNTTGQTLYISDTEPAYKAKVPPGKQHIDGDQALVYARDRHHLPNGDYGRAAHQREVISAVVTKLLALNNITQYQKFLDDISADIKTNIPINGSTLTSLLGYKDCFNKVVSIQYQGIDYMNPGDGGSYQLMSTNTTLAVQNALRNSLKKETGHSLSNNLITYETLTGSTPDAYFMPSATVTENGKSTVYGIDVDGSFVNIDSSNSATYVATDGSAATSDKPTSSDKTKTSEASQADASTQDPYGASVDDSTAYGTTDPGVGGGASADGTPPYVDPYTGQ</sequence>
<proteinExistence type="inferred from homology"/>
<reference evidence="5" key="1">
    <citation type="submission" date="2023-04" db="EMBL/GenBank/DDBJ databases">
        <title>Genomic analysis of Lactococcus garvieae isolates.</title>
        <authorList>
            <person name="Zhanghang C."/>
        </authorList>
    </citation>
    <scope>NUCLEOTIDE SEQUENCE</scope>
    <source>
        <strain evidence="5">ZB-1</strain>
    </source>
</reference>
<evidence type="ECO:0000256" key="2">
    <source>
        <dbReference type="SAM" id="MobiDB-lite"/>
    </source>
</evidence>
<dbReference type="NCBIfam" id="TIGR00350">
    <property type="entry name" value="lytR_cpsA_psr"/>
    <property type="match status" value="1"/>
</dbReference>
<feature type="compositionally biased region" description="Polar residues" evidence="2">
    <location>
        <begin position="390"/>
        <end position="400"/>
    </location>
</feature>
<dbReference type="AlphaFoldDB" id="A0AA43PIS3"/>
<name>A0AA43PIS3_9LACT</name>
<protein>
    <submittedName>
        <fullName evidence="5">LCP family protein</fullName>
    </submittedName>
</protein>
<evidence type="ECO:0000256" key="1">
    <source>
        <dbReference type="ARBA" id="ARBA00006068"/>
    </source>
</evidence>
<comment type="caution">
    <text evidence="5">The sequence shown here is derived from an EMBL/GenBank/DDBJ whole genome shotgun (WGS) entry which is preliminary data.</text>
</comment>
<dbReference type="PANTHER" id="PTHR33392:SF6">
    <property type="entry name" value="POLYISOPRENYL-TEICHOIC ACID--PEPTIDOGLYCAN TEICHOIC ACID TRANSFERASE TAGU"/>
    <property type="match status" value="1"/>
</dbReference>
<dbReference type="InterPro" id="IPR004474">
    <property type="entry name" value="LytR_CpsA_psr"/>
</dbReference>
<dbReference type="Proteomes" id="UP001157396">
    <property type="component" value="Unassembled WGS sequence"/>
</dbReference>
<gene>
    <name evidence="5" type="ORF">QHR29_08540</name>
</gene>
<evidence type="ECO:0000256" key="3">
    <source>
        <dbReference type="SAM" id="SignalP"/>
    </source>
</evidence>
<feature type="compositionally biased region" description="Polar residues" evidence="2">
    <location>
        <begin position="409"/>
        <end position="420"/>
    </location>
</feature>
<feature type="domain" description="Cell envelope-related transcriptional attenuator" evidence="4">
    <location>
        <begin position="82"/>
        <end position="244"/>
    </location>
</feature>
<dbReference type="RefSeq" id="WP_265150150.1">
    <property type="nucleotide sequence ID" value="NZ_AP026069.1"/>
</dbReference>
<feature type="region of interest" description="Disordered" evidence="2">
    <location>
        <begin position="390"/>
        <end position="458"/>
    </location>
</feature>
<dbReference type="InterPro" id="IPR050922">
    <property type="entry name" value="LytR/CpsA/Psr_CW_biosynth"/>
</dbReference>
<organism evidence="5 6">
    <name type="scientific">Lactococcus garvieae</name>
    <dbReference type="NCBI Taxonomy" id="1363"/>
    <lineage>
        <taxon>Bacteria</taxon>
        <taxon>Bacillati</taxon>
        <taxon>Bacillota</taxon>
        <taxon>Bacilli</taxon>
        <taxon>Lactobacillales</taxon>
        <taxon>Streptococcaceae</taxon>
        <taxon>Lactococcus</taxon>
    </lineage>
</organism>
<dbReference type="Gene3D" id="3.40.630.190">
    <property type="entry name" value="LCP protein"/>
    <property type="match status" value="1"/>
</dbReference>